<feature type="transmembrane region" description="Helical" evidence="7">
    <location>
        <begin position="63"/>
        <end position="84"/>
    </location>
</feature>
<comment type="subcellular location">
    <subcellularLocation>
        <location evidence="7 8">Cell membrane</location>
        <topology evidence="7 8">Multi-pass membrane protein</topology>
    </subcellularLocation>
    <subcellularLocation>
        <location evidence="1">Membrane</location>
        <topology evidence="1">Multi-pass membrane protein</topology>
    </subcellularLocation>
</comment>
<evidence type="ECO:0000256" key="3">
    <source>
        <dbReference type="ARBA" id="ARBA00022448"/>
    </source>
</evidence>
<keyword evidence="6 7" id="KW-0472">Membrane</keyword>
<dbReference type="Gene3D" id="1.20.58.1610">
    <property type="entry name" value="NADH:ubiquinone/plastoquinone oxidoreductase, chain 3"/>
    <property type="match status" value="1"/>
</dbReference>
<dbReference type="PANTHER" id="PTHR11058">
    <property type="entry name" value="NADH-UBIQUINONE OXIDOREDUCTASE CHAIN 3"/>
    <property type="match status" value="1"/>
</dbReference>
<comment type="function">
    <text evidence="7">NDH-1 shuttles electrons from NADH, via FMN and iron-sulfur (Fe-S) centers, to quinones in the respiratory chain. The immediate electron acceptor for the enzyme in this species is believed to be ubiquinone. Couples the redox reaction to proton translocation (for every two electrons transferred, four hydrogen ions are translocated across the cytoplasmic membrane), and thus conserves the redox energy in a proton gradient.</text>
</comment>
<sequence>MYQHISPYVPVLILFVLAVAFGIVTLIVAWFVRPDKPYDEKLSPYECGINPLMPAKVRVPIRFFVIILLFLLFDVEAVFMYPWAVMYKKLGVWGFIEMFLFIVILLIGYIYAWAKGALEWE</sequence>
<keyword evidence="7 8" id="KW-0520">NAD</keyword>
<keyword evidence="7" id="KW-1278">Translocase</keyword>
<evidence type="ECO:0000256" key="6">
    <source>
        <dbReference type="ARBA" id="ARBA00023136"/>
    </source>
</evidence>
<gene>
    <name evidence="7" type="primary">nuoA</name>
    <name evidence="9" type="ORF">TST_1512</name>
</gene>
<dbReference type="InterPro" id="IPR038430">
    <property type="entry name" value="NDAH_ubi_oxred_su3_sf"/>
</dbReference>
<dbReference type="HAMAP" id="MF_01394">
    <property type="entry name" value="NDH1_NuoA"/>
    <property type="match status" value="1"/>
</dbReference>
<dbReference type="InterPro" id="IPR023043">
    <property type="entry name" value="NAD(P)H_OxRDtase_bac/plastid"/>
</dbReference>
<keyword evidence="9" id="KW-0560">Oxidoreductase</keyword>
<dbReference type="KEGG" id="ttk:TST_1512"/>
<evidence type="ECO:0000256" key="7">
    <source>
        <dbReference type="HAMAP-Rule" id="MF_01394"/>
    </source>
</evidence>
<proteinExistence type="inferred from homology"/>
<dbReference type="STRING" id="1298851.TST_1512"/>
<dbReference type="GO" id="GO:0005886">
    <property type="term" value="C:plasma membrane"/>
    <property type="evidence" value="ECO:0007669"/>
    <property type="project" value="UniProtKB-SubCell"/>
</dbReference>
<dbReference type="GO" id="GO:0048038">
    <property type="term" value="F:quinone binding"/>
    <property type="evidence" value="ECO:0007669"/>
    <property type="project" value="UniProtKB-KW"/>
</dbReference>
<evidence type="ECO:0000256" key="2">
    <source>
        <dbReference type="ARBA" id="ARBA00008472"/>
    </source>
</evidence>
<dbReference type="GO" id="GO:0050136">
    <property type="term" value="F:NADH dehydrogenase (quinone) (non-electrogenic) activity"/>
    <property type="evidence" value="ECO:0007669"/>
    <property type="project" value="UniProtKB-UniRule"/>
</dbReference>
<dbReference type="OrthoDB" id="9791970at2"/>
<evidence type="ECO:0000313" key="9">
    <source>
        <dbReference type="EMBL" id="BAT72298.1"/>
    </source>
</evidence>
<dbReference type="AlphaFoldDB" id="A0A0S3QVD4"/>
<evidence type="ECO:0000256" key="5">
    <source>
        <dbReference type="ARBA" id="ARBA00022989"/>
    </source>
</evidence>
<keyword evidence="7 8" id="KW-0874">Quinone</keyword>
<dbReference type="InterPro" id="IPR000440">
    <property type="entry name" value="NADH_UbQ/plastoQ_OxRdtase_su3"/>
</dbReference>
<keyword evidence="7" id="KW-0830">Ubiquinone</keyword>
<feature type="transmembrane region" description="Helical" evidence="7">
    <location>
        <begin position="90"/>
        <end position="114"/>
    </location>
</feature>
<name>A0A0S3QVD4_THET7</name>
<dbReference type="Pfam" id="PF00507">
    <property type="entry name" value="Oxidored_q4"/>
    <property type="match status" value="1"/>
</dbReference>
<keyword evidence="10" id="KW-1185">Reference proteome</keyword>
<keyword evidence="5 7" id="KW-1133">Transmembrane helix</keyword>
<comment type="subunit">
    <text evidence="7">NDH-1 is composed of 14 different subunits. Subunits NuoA, H, J, K, L, M, N constitute the membrane sector of the complex.</text>
</comment>
<dbReference type="EC" id="7.1.1.-" evidence="7"/>
<evidence type="ECO:0000313" key="10">
    <source>
        <dbReference type="Proteomes" id="UP000063234"/>
    </source>
</evidence>
<dbReference type="PATRIC" id="fig|1298851.3.peg.1586"/>
<evidence type="ECO:0000256" key="4">
    <source>
        <dbReference type="ARBA" id="ARBA00022692"/>
    </source>
</evidence>
<evidence type="ECO:0000256" key="8">
    <source>
        <dbReference type="RuleBase" id="RU003639"/>
    </source>
</evidence>
<keyword evidence="7" id="KW-1003">Cell membrane</keyword>
<accession>A0A0S3QVD4</accession>
<comment type="similarity">
    <text evidence="2 7 8">Belongs to the complex I subunit 3 family.</text>
</comment>
<comment type="catalytic activity">
    <reaction evidence="7 8">
        <text>a quinone + NADH + 5 H(+)(in) = a quinol + NAD(+) + 4 H(+)(out)</text>
        <dbReference type="Rhea" id="RHEA:57888"/>
        <dbReference type="ChEBI" id="CHEBI:15378"/>
        <dbReference type="ChEBI" id="CHEBI:24646"/>
        <dbReference type="ChEBI" id="CHEBI:57540"/>
        <dbReference type="ChEBI" id="CHEBI:57945"/>
        <dbReference type="ChEBI" id="CHEBI:132124"/>
    </reaction>
</comment>
<dbReference type="RefSeq" id="WP_068550342.1">
    <property type="nucleotide sequence ID" value="NZ_AP013035.1"/>
</dbReference>
<feature type="transmembrane region" description="Helical" evidence="7">
    <location>
        <begin position="12"/>
        <end position="32"/>
    </location>
</feature>
<evidence type="ECO:0000256" key="1">
    <source>
        <dbReference type="ARBA" id="ARBA00004141"/>
    </source>
</evidence>
<protein>
    <recommendedName>
        <fullName evidence="7">NADH-quinone oxidoreductase subunit A</fullName>
        <ecNumber evidence="7">7.1.1.-</ecNumber>
    </recommendedName>
    <alternativeName>
        <fullName evidence="7">NADH dehydrogenase I subunit A</fullName>
    </alternativeName>
    <alternativeName>
        <fullName evidence="7">NDH-1 subunit A</fullName>
    </alternativeName>
    <alternativeName>
        <fullName evidence="7">NUO1</fullName>
    </alternativeName>
</protein>
<keyword evidence="4 7" id="KW-0812">Transmembrane</keyword>
<organism evidence="9 10">
    <name type="scientific">Thermosulfidibacter takaii (strain DSM 17441 / JCM 13301 / NBRC 103674 / ABI70S6)</name>
    <dbReference type="NCBI Taxonomy" id="1298851"/>
    <lineage>
        <taxon>Bacteria</taxon>
        <taxon>Pseudomonadati</taxon>
        <taxon>Thermosulfidibacterota</taxon>
        <taxon>Thermosulfidibacteria</taxon>
        <taxon>Thermosulfidibacterales</taxon>
        <taxon>Thermosulfidibacteraceae</taxon>
    </lineage>
</organism>
<dbReference type="PANTHER" id="PTHR11058:SF9">
    <property type="entry name" value="NADH-UBIQUINONE OXIDOREDUCTASE CHAIN 3"/>
    <property type="match status" value="1"/>
</dbReference>
<dbReference type="Proteomes" id="UP000063234">
    <property type="component" value="Chromosome"/>
</dbReference>
<reference evidence="10" key="1">
    <citation type="journal article" date="2018" name="Science">
        <title>A primordial and reversible TCA cycle in a facultatively chemolithoautotrophic thermophile.</title>
        <authorList>
            <person name="Nunoura T."/>
            <person name="Chikaraishi Y."/>
            <person name="Izaki R."/>
            <person name="Suwa T."/>
            <person name="Sato T."/>
            <person name="Harada T."/>
            <person name="Mori K."/>
            <person name="Kato Y."/>
            <person name="Miyazaki M."/>
            <person name="Shimamura S."/>
            <person name="Yanagawa K."/>
            <person name="Shuto A."/>
            <person name="Ohkouchi N."/>
            <person name="Fujita N."/>
            <person name="Takaki Y."/>
            <person name="Atomi H."/>
            <person name="Takai K."/>
        </authorList>
    </citation>
    <scope>NUCLEOTIDE SEQUENCE [LARGE SCALE GENOMIC DNA]</scope>
    <source>
        <strain evidence="10">DSM 17441 / JCM 13301 / NBRC 103674 / ABI70S6</strain>
    </source>
</reference>
<dbReference type="EMBL" id="AP013035">
    <property type="protein sequence ID" value="BAT72298.1"/>
    <property type="molecule type" value="Genomic_DNA"/>
</dbReference>
<dbReference type="GO" id="GO:0008137">
    <property type="term" value="F:NADH dehydrogenase (ubiquinone) activity"/>
    <property type="evidence" value="ECO:0007669"/>
    <property type="project" value="InterPro"/>
</dbReference>
<dbReference type="GO" id="GO:0030964">
    <property type="term" value="C:NADH dehydrogenase complex"/>
    <property type="evidence" value="ECO:0007669"/>
    <property type="project" value="TreeGrafter"/>
</dbReference>
<keyword evidence="3 7" id="KW-0813">Transport</keyword>